<sequence>TYRHLSEAGIDKELITLVPDIAFLCPRAPQERLEEILTKENIKNVRRPLIGIRVSPLELRFGSLDDQRDYNKLMAKMADYLITRLDATVLLVPYLIWPLELRATSDETSGVEDDVAVMKQVFNAVRHKDNVVLIESEYDATEFTGIVSNCDLFIGLAMHCNILAASAGVPAISIDFRYKTPAVMKMVGLGKYSCALRTVTFTELRGKVDDLWMKREEVRKMLEYKMNDIKASIYSFAEDIRKLVDVSGKPRR</sequence>
<comment type="caution">
    <text evidence="2">The sequence shown here is derived from an EMBL/GenBank/DDBJ whole genome shotgun (WGS) entry which is preliminary data.</text>
</comment>
<dbReference type="PANTHER" id="PTHR36836">
    <property type="entry name" value="COLANIC ACID BIOSYNTHESIS PROTEIN WCAK"/>
    <property type="match status" value="1"/>
</dbReference>
<feature type="domain" description="Polysaccharide pyruvyl transferase" evidence="1">
    <location>
        <begin position="2"/>
        <end position="175"/>
    </location>
</feature>
<gene>
    <name evidence="2" type="ORF">S03H2_47140</name>
</gene>
<proteinExistence type="predicted"/>
<dbReference type="PANTHER" id="PTHR36836:SF1">
    <property type="entry name" value="COLANIC ACID BIOSYNTHESIS PROTEIN WCAK"/>
    <property type="match status" value="1"/>
</dbReference>
<dbReference type="Pfam" id="PF04230">
    <property type="entry name" value="PS_pyruv_trans"/>
    <property type="match status" value="1"/>
</dbReference>
<dbReference type="InterPro" id="IPR007345">
    <property type="entry name" value="Polysacch_pyruvyl_Trfase"/>
</dbReference>
<name>X1HGY1_9ZZZZ</name>
<dbReference type="EMBL" id="BARU01029658">
    <property type="protein sequence ID" value="GAH69431.1"/>
    <property type="molecule type" value="Genomic_DNA"/>
</dbReference>
<accession>X1HGY1</accession>
<reference evidence="2" key="1">
    <citation type="journal article" date="2014" name="Front. Microbiol.">
        <title>High frequency of phylogenetically diverse reductive dehalogenase-homologous genes in deep subseafloor sedimentary metagenomes.</title>
        <authorList>
            <person name="Kawai M."/>
            <person name="Futagami T."/>
            <person name="Toyoda A."/>
            <person name="Takaki Y."/>
            <person name="Nishi S."/>
            <person name="Hori S."/>
            <person name="Arai W."/>
            <person name="Tsubouchi T."/>
            <person name="Morono Y."/>
            <person name="Uchiyama I."/>
            <person name="Ito T."/>
            <person name="Fujiyama A."/>
            <person name="Inagaki F."/>
            <person name="Takami H."/>
        </authorList>
    </citation>
    <scope>NUCLEOTIDE SEQUENCE</scope>
    <source>
        <strain evidence="2">Expedition CK06-06</strain>
    </source>
</reference>
<evidence type="ECO:0000313" key="2">
    <source>
        <dbReference type="EMBL" id="GAH69431.1"/>
    </source>
</evidence>
<protein>
    <recommendedName>
        <fullName evidence="1">Polysaccharide pyruvyl transferase domain-containing protein</fullName>
    </recommendedName>
</protein>
<feature type="non-terminal residue" evidence="2">
    <location>
        <position position="1"/>
    </location>
</feature>
<organism evidence="2">
    <name type="scientific">marine sediment metagenome</name>
    <dbReference type="NCBI Taxonomy" id="412755"/>
    <lineage>
        <taxon>unclassified sequences</taxon>
        <taxon>metagenomes</taxon>
        <taxon>ecological metagenomes</taxon>
    </lineage>
</organism>
<dbReference type="AlphaFoldDB" id="X1HGY1"/>
<evidence type="ECO:0000259" key="1">
    <source>
        <dbReference type="Pfam" id="PF04230"/>
    </source>
</evidence>